<evidence type="ECO:0000256" key="5">
    <source>
        <dbReference type="ARBA" id="ARBA00035506"/>
    </source>
</evidence>
<evidence type="ECO:0000256" key="1">
    <source>
        <dbReference type="ARBA" id="ARBA00009451"/>
    </source>
</evidence>
<dbReference type="EnsemblMetazoa" id="CapteT108853">
    <property type="protein sequence ID" value="CapteP108853"/>
    <property type="gene ID" value="CapteG108853"/>
</dbReference>
<dbReference type="Pfam" id="PF00237">
    <property type="entry name" value="Ribosomal_L22"/>
    <property type="match status" value="1"/>
</dbReference>
<dbReference type="InterPro" id="IPR047867">
    <property type="entry name" value="Ribosomal_uL22_bac/org-type"/>
</dbReference>
<dbReference type="Proteomes" id="UP000014760">
    <property type="component" value="Unassembled WGS sequence"/>
</dbReference>
<evidence type="ECO:0000313" key="7">
    <source>
        <dbReference type="EMBL" id="ELT89506.1"/>
    </source>
</evidence>
<keyword evidence="3 6" id="KW-0687">Ribonucleoprotein</keyword>
<dbReference type="InterPro" id="IPR001063">
    <property type="entry name" value="Ribosomal_uL22"/>
</dbReference>
<evidence type="ECO:0000256" key="4">
    <source>
        <dbReference type="ARBA" id="ARBA00035286"/>
    </source>
</evidence>
<keyword evidence="2 6" id="KW-0689">Ribosomal protein</keyword>
<evidence type="ECO:0000256" key="2">
    <source>
        <dbReference type="ARBA" id="ARBA00022980"/>
    </source>
</evidence>
<reference evidence="8" key="3">
    <citation type="submission" date="2015-06" db="UniProtKB">
        <authorList>
            <consortium name="EnsemblMetazoa"/>
        </authorList>
    </citation>
    <scope>IDENTIFICATION</scope>
</reference>
<comment type="similarity">
    <text evidence="1 6">Belongs to the universal ribosomal protein uL22 family.</text>
</comment>
<dbReference type="GO" id="GO:0005762">
    <property type="term" value="C:mitochondrial large ribosomal subunit"/>
    <property type="evidence" value="ECO:0007669"/>
    <property type="project" value="TreeGrafter"/>
</dbReference>
<dbReference type="SUPFAM" id="SSF54843">
    <property type="entry name" value="Ribosomal protein L22"/>
    <property type="match status" value="1"/>
</dbReference>
<dbReference type="HOGENOM" id="CLU_100005_0_0_1"/>
<dbReference type="EMBL" id="KB311324">
    <property type="protein sequence ID" value="ELT89506.1"/>
    <property type="molecule type" value="Genomic_DNA"/>
</dbReference>
<dbReference type="InterPro" id="IPR036394">
    <property type="entry name" value="Ribosomal_uL22_sf"/>
</dbReference>
<evidence type="ECO:0000256" key="6">
    <source>
        <dbReference type="RuleBase" id="RU004005"/>
    </source>
</evidence>
<reference evidence="9" key="1">
    <citation type="submission" date="2012-12" db="EMBL/GenBank/DDBJ databases">
        <authorList>
            <person name="Hellsten U."/>
            <person name="Grimwood J."/>
            <person name="Chapman J.A."/>
            <person name="Shapiro H."/>
            <person name="Aerts A."/>
            <person name="Otillar R.P."/>
            <person name="Terry A.Y."/>
            <person name="Boore J.L."/>
            <person name="Simakov O."/>
            <person name="Marletaz F."/>
            <person name="Cho S.-J."/>
            <person name="Edsinger-Gonzales E."/>
            <person name="Havlak P."/>
            <person name="Kuo D.-H."/>
            <person name="Larsson T."/>
            <person name="Lv J."/>
            <person name="Arendt D."/>
            <person name="Savage R."/>
            <person name="Osoegawa K."/>
            <person name="de Jong P."/>
            <person name="Lindberg D.R."/>
            <person name="Seaver E.C."/>
            <person name="Weisblat D.A."/>
            <person name="Putnam N.H."/>
            <person name="Grigoriev I.V."/>
            <person name="Rokhsar D.S."/>
        </authorList>
    </citation>
    <scope>NUCLEOTIDE SEQUENCE</scope>
    <source>
        <strain evidence="9">I ESC-2004</strain>
    </source>
</reference>
<gene>
    <name evidence="7" type="ORF">CAPTEDRAFT_108853</name>
</gene>
<accession>R7TEL5</accession>
<reference evidence="7 9" key="2">
    <citation type="journal article" date="2013" name="Nature">
        <title>Insights into bilaterian evolution from three spiralian genomes.</title>
        <authorList>
            <person name="Simakov O."/>
            <person name="Marletaz F."/>
            <person name="Cho S.J."/>
            <person name="Edsinger-Gonzales E."/>
            <person name="Havlak P."/>
            <person name="Hellsten U."/>
            <person name="Kuo D.H."/>
            <person name="Larsson T."/>
            <person name="Lv J."/>
            <person name="Arendt D."/>
            <person name="Savage R."/>
            <person name="Osoegawa K."/>
            <person name="de Jong P."/>
            <person name="Grimwood J."/>
            <person name="Chapman J.A."/>
            <person name="Shapiro H."/>
            <person name="Aerts A."/>
            <person name="Otillar R.P."/>
            <person name="Terry A.Y."/>
            <person name="Boore J.L."/>
            <person name="Grigoriev I.V."/>
            <person name="Lindberg D.R."/>
            <person name="Seaver E.C."/>
            <person name="Weisblat D.A."/>
            <person name="Putnam N.H."/>
            <person name="Rokhsar D.S."/>
        </authorList>
    </citation>
    <scope>NUCLEOTIDE SEQUENCE</scope>
    <source>
        <strain evidence="7 9">I ESC-2004</strain>
    </source>
</reference>
<dbReference type="STRING" id="283909.R7TEL5"/>
<dbReference type="EMBL" id="AMQN01003247">
    <property type="status" value="NOT_ANNOTATED_CDS"/>
    <property type="molecule type" value="Genomic_DNA"/>
</dbReference>
<protein>
    <recommendedName>
        <fullName evidence="4">Large ribosomal subunit protein uL22m</fullName>
    </recommendedName>
    <alternativeName>
        <fullName evidence="5">39S ribosomal protein L22, mitochondrial</fullName>
    </alternativeName>
</protein>
<dbReference type="GO" id="GO:0006412">
    <property type="term" value="P:translation"/>
    <property type="evidence" value="ECO:0007669"/>
    <property type="project" value="InterPro"/>
</dbReference>
<dbReference type="OMA" id="HKVIRQM"/>
<dbReference type="FunCoup" id="R7TEL5">
    <property type="interactions" value="1280"/>
</dbReference>
<keyword evidence="9" id="KW-1185">Reference proteome</keyword>
<dbReference type="AlphaFoldDB" id="R7TEL5"/>
<name>R7TEL5_CAPTE</name>
<sequence length="187" mass="21902">MQSRLLHTTPVTCRKLLPSTPQFWPQYNDVVYPPREPGLPLRPAEITHHVSNVKYSLRKMWYIAAMIRGMSVDEALKQLSFIERKGSLIAKEAIEDAIDIAVSSHNVEFRSNLWIADSFATKAIRHKGYRKTALRGYKIIKYDYIHYFVRLREGRPPKHYFAPPPNGHEKMAEYLQQKRNRRIIKAL</sequence>
<evidence type="ECO:0000313" key="9">
    <source>
        <dbReference type="Proteomes" id="UP000014760"/>
    </source>
</evidence>
<dbReference type="OrthoDB" id="416470at2759"/>
<proteinExistence type="inferred from homology"/>
<evidence type="ECO:0000313" key="8">
    <source>
        <dbReference type="EnsemblMetazoa" id="CapteP108853"/>
    </source>
</evidence>
<dbReference type="PANTHER" id="PTHR13501:SF8">
    <property type="entry name" value="LARGE RIBOSOMAL SUBUNIT PROTEIN UL22M"/>
    <property type="match status" value="1"/>
</dbReference>
<evidence type="ECO:0000256" key="3">
    <source>
        <dbReference type="ARBA" id="ARBA00023274"/>
    </source>
</evidence>
<dbReference type="GO" id="GO:0003735">
    <property type="term" value="F:structural constituent of ribosome"/>
    <property type="evidence" value="ECO:0007669"/>
    <property type="project" value="InterPro"/>
</dbReference>
<organism evidence="7">
    <name type="scientific">Capitella teleta</name>
    <name type="common">Polychaete worm</name>
    <dbReference type="NCBI Taxonomy" id="283909"/>
    <lineage>
        <taxon>Eukaryota</taxon>
        <taxon>Metazoa</taxon>
        <taxon>Spiralia</taxon>
        <taxon>Lophotrochozoa</taxon>
        <taxon>Annelida</taxon>
        <taxon>Polychaeta</taxon>
        <taxon>Sedentaria</taxon>
        <taxon>Scolecida</taxon>
        <taxon>Capitellidae</taxon>
        <taxon>Capitella</taxon>
    </lineage>
</organism>
<dbReference type="Gene3D" id="3.90.470.10">
    <property type="entry name" value="Ribosomal protein L22/L17"/>
    <property type="match status" value="1"/>
</dbReference>
<dbReference type="PANTHER" id="PTHR13501">
    <property type="entry name" value="CHLOROPLAST 50S RIBOSOMAL PROTEIN L22-RELATED"/>
    <property type="match status" value="1"/>
</dbReference>